<reference evidence="7" key="1">
    <citation type="submission" date="2016-10" db="EMBL/GenBank/DDBJ databases">
        <authorList>
            <person name="Varghese N."/>
            <person name="Submissions S."/>
        </authorList>
    </citation>
    <scope>NUCLEOTIDE SEQUENCE [LARGE SCALE GENOMIC DNA]</scope>
    <source>
        <strain evidence="7">DSM 20524</strain>
    </source>
</reference>
<dbReference type="NCBIfam" id="TIGR03071">
    <property type="entry name" value="couple_hipA"/>
    <property type="match status" value="1"/>
</dbReference>
<dbReference type="Proteomes" id="UP000198929">
    <property type="component" value="Unassembled WGS sequence"/>
</dbReference>
<dbReference type="EMBL" id="FOGQ01000007">
    <property type="protein sequence ID" value="SES04586.1"/>
    <property type="molecule type" value="Genomic_DNA"/>
</dbReference>
<comment type="similarity">
    <text evidence="1">Belongs to the HipA Ser/Thr kinase family.</text>
</comment>
<evidence type="ECO:0000259" key="5">
    <source>
        <dbReference type="Pfam" id="PF13657"/>
    </source>
</evidence>
<gene>
    <name evidence="6" type="ORF">SAMN05661109_01667</name>
</gene>
<evidence type="ECO:0000259" key="4">
    <source>
        <dbReference type="Pfam" id="PF07804"/>
    </source>
</evidence>
<keyword evidence="7" id="KW-1185">Reference proteome</keyword>
<keyword evidence="3 6" id="KW-0418">Kinase</keyword>
<evidence type="ECO:0000256" key="1">
    <source>
        <dbReference type="ARBA" id="ARBA00010164"/>
    </source>
</evidence>
<dbReference type="GO" id="GO:0005829">
    <property type="term" value="C:cytosol"/>
    <property type="evidence" value="ECO:0007669"/>
    <property type="project" value="TreeGrafter"/>
</dbReference>
<evidence type="ECO:0000313" key="7">
    <source>
        <dbReference type="Proteomes" id="UP000198929"/>
    </source>
</evidence>
<dbReference type="Pfam" id="PF13657">
    <property type="entry name" value="Couple_hipA"/>
    <property type="match status" value="1"/>
</dbReference>
<dbReference type="STRING" id="1121357.SAMN05661109_01667"/>
<evidence type="ECO:0000256" key="3">
    <source>
        <dbReference type="ARBA" id="ARBA00022777"/>
    </source>
</evidence>
<dbReference type="InterPro" id="IPR052028">
    <property type="entry name" value="HipA_Ser/Thr_kinase"/>
</dbReference>
<dbReference type="InterPro" id="IPR012893">
    <property type="entry name" value="HipA-like_C"/>
</dbReference>
<dbReference type="PANTHER" id="PTHR37419">
    <property type="entry name" value="SERINE/THREONINE-PROTEIN KINASE TOXIN HIPA"/>
    <property type="match status" value="1"/>
</dbReference>
<feature type="domain" description="HipA-like C-terminal" evidence="4">
    <location>
        <begin position="152"/>
        <end position="396"/>
    </location>
</feature>
<organism evidence="6 7">
    <name type="scientific">Corynebacterium cystitidis DSM 20524</name>
    <dbReference type="NCBI Taxonomy" id="1121357"/>
    <lineage>
        <taxon>Bacteria</taxon>
        <taxon>Bacillati</taxon>
        <taxon>Actinomycetota</taxon>
        <taxon>Actinomycetes</taxon>
        <taxon>Mycobacteriales</taxon>
        <taxon>Corynebacteriaceae</taxon>
        <taxon>Corynebacterium</taxon>
    </lineage>
</organism>
<dbReference type="AlphaFoldDB" id="A0A1H9U566"/>
<keyword evidence="2" id="KW-0808">Transferase</keyword>
<dbReference type="RefSeq" id="WP_092258934.1">
    <property type="nucleotide sequence ID" value="NZ_CP047199.1"/>
</dbReference>
<proteinExistence type="inferred from homology"/>
<sequence>MPPTRFLEAHVDGHPIGRFEEHNGQITFRYSESATFPISLSMPLSASEHKNRAAYPFLWGLLPDNQEALSAMAQEALTSPNSVLGLLNYHGGDVAGALQLLPSGEASRDATRISTTDTPARLSDDQLETILAGTLRRYHGQPSPNLAADFTFSIAGAQPKIALTADQEGIFLPPTKKHATTHIIKPADPRSDYYIRDIDSLEVICLDAAFRIGLPATEARRWHAPSGDLTATILTRYDRHLADDGIVYRFHQEDFCQALSVMPDKKYQHRYGGPGLADMRNALQKNVSPAHRTEVLADLFMLIVYNVGILGTDAHAKNYSIMLGTAGALEIAPLYDSISAATLLTGEKRAYFPMKIGKSYAFDEMTPIGLVEAGVQFGLSDETAAEIVSSVLANIPTGIEAAADALGEHELGQKVLDGIARFSPVRFMN</sequence>
<feature type="domain" description="HipA N-terminal subdomain 1" evidence="5">
    <location>
        <begin position="7"/>
        <end position="100"/>
    </location>
</feature>
<dbReference type="InterPro" id="IPR017508">
    <property type="entry name" value="HipA_N1"/>
</dbReference>
<evidence type="ECO:0000313" key="6">
    <source>
        <dbReference type="EMBL" id="SES04586.1"/>
    </source>
</evidence>
<dbReference type="GO" id="GO:0004674">
    <property type="term" value="F:protein serine/threonine kinase activity"/>
    <property type="evidence" value="ECO:0007669"/>
    <property type="project" value="TreeGrafter"/>
</dbReference>
<accession>A0A1H9U566</accession>
<dbReference type="Pfam" id="PF07804">
    <property type="entry name" value="HipA_C"/>
    <property type="match status" value="1"/>
</dbReference>
<name>A0A1H9U566_9CORY</name>
<protein>
    <submittedName>
        <fullName evidence="6">Serine/threonine-protein kinase HipA</fullName>
    </submittedName>
</protein>
<dbReference type="PANTHER" id="PTHR37419:SF1">
    <property type="entry name" value="SERINE_THREONINE-PROTEIN KINASE TOXIN HIPA"/>
    <property type="match status" value="1"/>
</dbReference>
<evidence type="ECO:0000256" key="2">
    <source>
        <dbReference type="ARBA" id="ARBA00022679"/>
    </source>
</evidence>